<dbReference type="Proteomes" id="UP000050794">
    <property type="component" value="Unassembled WGS sequence"/>
</dbReference>
<organism evidence="2 3">
    <name type="scientific">Toxocara canis</name>
    <name type="common">Canine roundworm</name>
    <dbReference type="NCBI Taxonomy" id="6265"/>
    <lineage>
        <taxon>Eukaryota</taxon>
        <taxon>Metazoa</taxon>
        <taxon>Ecdysozoa</taxon>
        <taxon>Nematoda</taxon>
        <taxon>Chromadorea</taxon>
        <taxon>Rhabditida</taxon>
        <taxon>Spirurina</taxon>
        <taxon>Ascaridomorpha</taxon>
        <taxon>Ascaridoidea</taxon>
        <taxon>Toxocaridae</taxon>
        <taxon>Toxocara</taxon>
    </lineage>
</organism>
<evidence type="ECO:0000313" key="2">
    <source>
        <dbReference type="Proteomes" id="UP000050794"/>
    </source>
</evidence>
<evidence type="ECO:0000313" key="3">
    <source>
        <dbReference type="WBParaSite" id="TCNE_0000834901-mRNA-1"/>
    </source>
</evidence>
<proteinExistence type="predicted"/>
<keyword evidence="2" id="KW-1185">Reference proteome</keyword>
<reference evidence="1 2" key="2">
    <citation type="submission" date="2018-11" db="EMBL/GenBank/DDBJ databases">
        <authorList>
            <consortium name="Pathogen Informatics"/>
        </authorList>
    </citation>
    <scope>NUCLEOTIDE SEQUENCE [LARGE SCALE GENOMIC DNA]</scope>
</reference>
<dbReference type="WBParaSite" id="TCNE_0000834901-mRNA-1">
    <property type="protein sequence ID" value="TCNE_0000834901-mRNA-1"/>
    <property type="gene ID" value="TCNE_0000834901"/>
</dbReference>
<evidence type="ECO:0000313" key="1">
    <source>
        <dbReference type="EMBL" id="VDM39670.1"/>
    </source>
</evidence>
<sequence>MLREVEEEASKLVSKSFCDTLWLTKAREELDKLKGQLTESNYKAFVLVLNAQIVERITCITGSIYDDRIYPLIVKLDFVIKESERMARTPALDHFQAYAKCVLLQRVGDFLLSRHSRGRDVVWKEGMSGERRESETTLALASYILALDALQRASPVTPRLAAVCAVEILTLRTILANVPNLDAAKKLAADKQIGERLFGALQKRPSHGNALSYICSVTPCAYTDTVANSSEQDAAKIWAVVDSPRFLQVLVWLLVFNKDLRSSSLSFMEVFLNALPEEPDSNNLHAIGETSLSRKDVKVLLIACARWAELQWDASVPLRLRETPAPPPLFFVRPPYAISKFWNALLLRVDSKQRLNTASLIAISSALELTRLRTKIPDVRIVDAMRRWLATHGDAQRKWACLCSSVAVALIKGTMCTTCKEPSADAVLPYVSNQAISTALEEEIFDDASRFLDYYENSNTFGEVFKRGSDASKESPVHEKVIDNASVGGMKKSEQMGATFDVERPPLLLARLELAAKLIVEPRKNGVKDEPKQQSVLSSNSHRHILSLRDFLELRRFNDQLAEWLNSHQSKSSPREYDRCDGAGSKDELMSTALNAEKSFQQQQDKFVESMVCMLNATPTASSAVLSSQSDMQSLVAQAYMNGVYTGWGLYEQSLSAYQQQQQLNGTPSSLSHGIRPVASHFVVASESVPAASAYIAPAHTTHNSPTSAIQFYAPDGHCGVPPTLMPQRAVNVEQTMDEDKLSSALNTKNECLPHDPSKCLGCSDENVQDEAFRFLDHLADNYKP</sequence>
<reference evidence="3" key="1">
    <citation type="submission" date="2016-06" db="UniProtKB">
        <authorList>
            <consortium name="WormBaseParasite"/>
        </authorList>
    </citation>
    <scope>IDENTIFICATION</scope>
</reference>
<accession>A0A183UIM9</accession>
<name>A0A183UIM9_TOXCA</name>
<dbReference type="EMBL" id="UYWY01019883">
    <property type="protein sequence ID" value="VDM39670.1"/>
    <property type="molecule type" value="Genomic_DNA"/>
</dbReference>
<gene>
    <name evidence="1" type="ORF">TCNE_LOCUS8349</name>
</gene>
<protein>
    <submittedName>
        <fullName evidence="3">DUF4470 domain-containing protein</fullName>
    </submittedName>
</protein>
<dbReference type="AlphaFoldDB" id="A0A183UIM9"/>